<evidence type="ECO:0000313" key="17">
    <source>
        <dbReference type="RefSeq" id="NP_001039100.1"/>
    </source>
</evidence>
<evidence type="ECO:0000256" key="8">
    <source>
        <dbReference type="ARBA" id="ARBA00023015"/>
    </source>
</evidence>
<keyword evidence="4" id="KW-0479">Metal-binding</keyword>
<keyword evidence="7" id="KW-0862">Zinc</keyword>
<feature type="domain" description="C2H2-type" evidence="13">
    <location>
        <begin position="364"/>
        <end position="391"/>
    </location>
</feature>
<evidence type="ECO:0000313" key="18">
    <source>
        <dbReference type="RefSeq" id="XP_012824000.1"/>
    </source>
</evidence>
<evidence type="ECO:0000313" key="20">
    <source>
        <dbReference type="RefSeq" id="XP_012824002.1"/>
    </source>
</evidence>
<keyword evidence="9" id="KW-0238">DNA-binding</keyword>
<dbReference type="GO" id="GO:0000977">
    <property type="term" value="F:RNA polymerase II transcription regulatory region sequence-specific DNA binding"/>
    <property type="evidence" value="ECO:0000318"/>
    <property type="project" value="GO_Central"/>
</dbReference>
<dbReference type="Proteomes" id="UP000008143">
    <property type="component" value="Chromosome 8"/>
</dbReference>
<dbReference type="FunFam" id="3.30.160.60:FF:001437">
    <property type="entry name" value="Zinc finger protein 594"/>
    <property type="match status" value="1"/>
</dbReference>
<accession>F7DMD6</accession>
<evidence type="ECO:0000313" key="19">
    <source>
        <dbReference type="RefSeq" id="XP_012824001.1"/>
    </source>
</evidence>
<reference evidence="15" key="4">
    <citation type="submission" date="2021-03" db="UniProtKB">
        <authorList>
            <consortium name="Ensembl"/>
        </authorList>
    </citation>
    <scope>IDENTIFICATION</scope>
</reference>
<evidence type="ECO:0000313" key="14">
    <source>
        <dbReference type="EMBL" id="CAJ83837.1"/>
    </source>
</evidence>
<evidence type="ECO:0000256" key="5">
    <source>
        <dbReference type="ARBA" id="ARBA00022737"/>
    </source>
</evidence>
<evidence type="ECO:0000256" key="9">
    <source>
        <dbReference type="ARBA" id="ARBA00023125"/>
    </source>
</evidence>
<keyword evidence="10" id="KW-0804">Transcription</keyword>
<proteinExistence type="evidence at transcript level"/>
<evidence type="ECO:0000256" key="1">
    <source>
        <dbReference type="ARBA" id="ARBA00003767"/>
    </source>
</evidence>
<reference evidence="15" key="3">
    <citation type="journal article" date="2010" name="Science">
        <title>The genome of the Western clawed frog Xenopus tropicalis.</title>
        <authorList>
            <person name="Hellsten U."/>
            <person name="Harland R.M."/>
            <person name="Gilchrist M.J."/>
            <person name="Hendrix D."/>
            <person name="Jurka J."/>
            <person name="Kapitonov V."/>
            <person name="Ovcharenko I."/>
            <person name="Putnam N.H."/>
            <person name="Shu S."/>
            <person name="Taher L."/>
            <person name="Blitz I.L."/>
            <person name="Blumberg B."/>
            <person name="Dichmann D.S."/>
            <person name="Dubchak I."/>
            <person name="Amaya E."/>
            <person name="Detter J.C."/>
            <person name="Fletcher R."/>
            <person name="Gerhard D.S."/>
            <person name="Goodstein D."/>
            <person name="Graves T."/>
            <person name="Grigoriev I.V."/>
            <person name="Grimwood J."/>
            <person name="Kawashima T."/>
            <person name="Lindquist E."/>
            <person name="Lucas S.M."/>
            <person name="Mead P.E."/>
            <person name="Mitros T."/>
            <person name="Ogino H."/>
            <person name="Ohta Y."/>
            <person name="Poliakov A.V."/>
            <person name="Pollet N."/>
            <person name="Robert J."/>
            <person name="Salamov A."/>
            <person name="Sater A.K."/>
            <person name="Schmutz J."/>
            <person name="Terry A."/>
            <person name="Vize P.D."/>
            <person name="Warren W.C."/>
            <person name="Wells D."/>
            <person name="Wills A."/>
            <person name="Wilson R.K."/>
            <person name="Zimmerman L.B."/>
            <person name="Zorn A.M."/>
            <person name="Grainger R."/>
            <person name="Grammer T."/>
            <person name="Khokha M.K."/>
            <person name="Richardson P.M."/>
            <person name="Rokhsar D.S."/>
        </authorList>
    </citation>
    <scope>NUCLEOTIDE SEQUENCE [LARGE SCALE GENOMIC DNA]</scope>
    <source>
        <strain evidence="15">Nigerian</strain>
    </source>
</reference>
<dbReference type="FunFam" id="3.30.160.60:FF:002343">
    <property type="entry name" value="Zinc finger protein 33A"/>
    <property type="match status" value="1"/>
</dbReference>
<dbReference type="FunFam" id="3.30.160.60:FF:001119">
    <property type="entry name" value="zinc finger protein 408"/>
    <property type="match status" value="1"/>
</dbReference>
<dbReference type="FunFam" id="3.30.160.60:FF:000710">
    <property type="entry name" value="Zinc finger protein 768"/>
    <property type="match status" value="1"/>
</dbReference>
<dbReference type="Gene3D" id="3.30.160.60">
    <property type="entry name" value="Classic Zinc Finger"/>
    <property type="match status" value="9"/>
</dbReference>
<dbReference type="PANTHER" id="PTHR24381:SF424">
    <property type="entry name" value="ZINC FINGER PROTEIN 432"/>
    <property type="match status" value="1"/>
</dbReference>
<dbReference type="Bgee" id="ENSXETG00000027161">
    <property type="expression patterns" value="Expressed in ovary and 12 other cell types or tissues"/>
</dbReference>
<evidence type="ECO:0000313" key="22">
    <source>
        <dbReference type="Xenbase" id="XB-GENE-5962462"/>
    </source>
</evidence>
<evidence type="ECO:0000256" key="4">
    <source>
        <dbReference type="ARBA" id="ARBA00022723"/>
    </source>
</evidence>
<dbReference type="PROSITE" id="PS50157">
    <property type="entry name" value="ZINC_FINGER_C2H2_2"/>
    <property type="match status" value="9"/>
</dbReference>
<keyword evidence="16" id="KW-1185">Reference proteome</keyword>
<dbReference type="GO" id="GO:0006357">
    <property type="term" value="P:regulation of transcription by RNA polymerase II"/>
    <property type="evidence" value="ECO:0000318"/>
    <property type="project" value="GO_Central"/>
</dbReference>
<dbReference type="Pfam" id="PF00096">
    <property type="entry name" value="zf-C2H2"/>
    <property type="match status" value="8"/>
</dbReference>
<dbReference type="SMART" id="SM00355">
    <property type="entry name" value="ZnF_C2H2"/>
    <property type="match status" value="9"/>
</dbReference>
<gene>
    <name evidence="15 17 18 19 20 21 22" type="primary">znf160</name>
    <name evidence="17 18 19 20 21" type="synonym">f11</name>
    <name evidence="18 20" type="synonym">hzf5</name>
    <name evidence="17 18 19 20 21" type="synonym">kr18</name>
    <name evidence="14" type="ORF">TTpA001j02.1-001</name>
</gene>
<organism evidence="14">
    <name type="scientific">Xenopus tropicalis</name>
    <name type="common">Western clawed frog</name>
    <name type="synonym">Silurana tropicalis</name>
    <dbReference type="NCBI Taxonomy" id="8364"/>
    <lineage>
        <taxon>Eukaryota</taxon>
        <taxon>Metazoa</taxon>
        <taxon>Chordata</taxon>
        <taxon>Craniata</taxon>
        <taxon>Vertebrata</taxon>
        <taxon>Euteleostomi</taxon>
        <taxon>Amphibia</taxon>
        <taxon>Batrachia</taxon>
        <taxon>Anura</taxon>
        <taxon>Pipoidea</taxon>
        <taxon>Pipidae</taxon>
        <taxon>Xenopodinae</taxon>
        <taxon>Xenopus</taxon>
        <taxon>Silurana</taxon>
    </lineage>
</organism>
<dbReference type="FunFam" id="3.30.160.60:FF:000295">
    <property type="entry name" value="zinc finger protein 19"/>
    <property type="match status" value="1"/>
</dbReference>
<dbReference type="RefSeq" id="XP_012824001.1">
    <property type="nucleotide sequence ID" value="XM_012968547.3"/>
</dbReference>
<dbReference type="FunFam" id="3.30.160.60:FF:000087">
    <property type="entry name" value="Zinc finger protein 354B"/>
    <property type="match status" value="1"/>
</dbReference>
<dbReference type="EMBL" id="CR942385">
    <property type="protein sequence ID" value="CAJ83837.1"/>
    <property type="molecule type" value="mRNA"/>
</dbReference>
<dbReference type="FunFam" id="3.30.160.60:FF:000446">
    <property type="entry name" value="Zinc finger protein"/>
    <property type="match status" value="1"/>
</dbReference>
<name>Q28C97_XENTR</name>
<dbReference type="InterPro" id="IPR036236">
    <property type="entry name" value="Znf_C2H2_sf"/>
</dbReference>
<protein>
    <submittedName>
        <fullName evidence="14">Novel zinc finger protein</fullName>
    </submittedName>
    <submittedName>
        <fullName evidence="15 17 18 19">Zinc finger protein 160</fullName>
    </submittedName>
</protein>
<dbReference type="Xenbase" id="XB-GENE-5962462">
    <property type="gene designation" value="znf160"/>
</dbReference>
<dbReference type="GO" id="GO:0005634">
    <property type="term" value="C:nucleus"/>
    <property type="evidence" value="ECO:0000318"/>
    <property type="project" value="GO_Central"/>
</dbReference>
<dbReference type="eggNOG" id="KOG1721">
    <property type="taxonomic scope" value="Eukaryota"/>
</dbReference>
<comment type="function">
    <text evidence="1">May be involved in transcriptional regulation.</text>
</comment>
<dbReference type="RefSeq" id="XP_012824000.1">
    <property type="nucleotide sequence ID" value="XM_012968546.3"/>
</dbReference>
<feature type="domain" description="C2H2-type" evidence="13">
    <location>
        <begin position="448"/>
        <end position="475"/>
    </location>
</feature>
<evidence type="ECO:0000313" key="16">
    <source>
        <dbReference type="Proteomes" id="UP000008143"/>
    </source>
</evidence>
<dbReference type="AGR" id="Xenbase:XB-GENE-5962462"/>
<evidence type="ECO:0000256" key="10">
    <source>
        <dbReference type="ARBA" id="ARBA00023163"/>
    </source>
</evidence>
<accession>Q28C97</accession>
<dbReference type="SUPFAM" id="SSF57667">
    <property type="entry name" value="beta-beta-alpha zinc fingers"/>
    <property type="match status" value="5"/>
</dbReference>
<accession>F6WL48</accession>
<dbReference type="CTD" id="90338"/>
<dbReference type="InterPro" id="IPR013087">
    <property type="entry name" value="Znf_C2H2_type"/>
</dbReference>
<dbReference type="AlphaFoldDB" id="Q28C97"/>
<feature type="domain" description="C2H2-type" evidence="13">
    <location>
        <begin position="532"/>
        <end position="559"/>
    </location>
</feature>
<keyword evidence="11" id="KW-0539">Nucleus</keyword>
<evidence type="ECO:0000256" key="11">
    <source>
        <dbReference type="ARBA" id="ARBA00023242"/>
    </source>
</evidence>
<dbReference type="FunFam" id="3.30.160.60:FF:000060">
    <property type="entry name" value="zinc finger protein 436"/>
    <property type="match status" value="1"/>
</dbReference>
<dbReference type="FunFam" id="3.30.160.60:FF:000358">
    <property type="entry name" value="zinc finger protein 24"/>
    <property type="match status" value="1"/>
</dbReference>
<keyword evidence="8" id="KW-0805">Transcription regulation</keyword>
<feature type="domain" description="C2H2-type" evidence="13">
    <location>
        <begin position="392"/>
        <end position="419"/>
    </location>
</feature>
<evidence type="ECO:0000256" key="12">
    <source>
        <dbReference type="PROSITE-ProRule" id="PRU00042"/>
    </source>
</evidence>
<dbReference type="PROSITE" id="PS00028">
    <property type="entry name" value="ZINC_FINGER_C2H2_1"/>
    <property type="match status" value="9"/>
</dbReference>
<dbReference type="GeneID" id="733919"/>
<dbReference type="RefSeq" id="XP_012824003.1">
    <property type="nucleotide sequence ID" value="XM_012968549.3"/>
</dbReference>
<evidence type="ECO:0000313" key="15">
    <source>
        <dbReference type="Ensembl" id="ENSXETP00000118974"/>
    </source>
</evidence>
<dbReference type="KEGG" id="xtr:733919"/>
<feature type="domain" description="C2H2-type" evidence="13">
    <location>
        <begin position="560"/>
        <end position="587"/>
    </location>
</feature>
<reference evidence="14" key="2">
    <citation type="submission" date="2006-10" db="EMBL/GenBank/DDBJ databases">
        <authorList>
            <person name="Amaya E."/>
            <person name="Ashurst J.L."/>
            <person name="Bonfield J.K."/>
            <person name="Croning M.D.R."/>
            <person name="Chen C-K."/>
            <person name="Davies R.M."/>
            <person name="Francis M.D."/>
            <person name="Garrett N."/>
            <person name="Gilchrist M.J."/>
            <person name="Grafham D.V."/>
            <person name="McLaren S.R."/>
            <person name="Papalopulu N."/>
            <person name="Rogers J."/>
            <person name="Smith J.C."/>
            <person name="Taylor R.G."/>
            <person name="Voigt J."/>
            <person name="Zorn A.M."/>
        </authorList>
    </citation>
    <scope>NUCLEOTIDE SEQUENCE</scope>
</reference>
<dbReference type="RefSeq" id="NP_001039100.1">
    <property type="nucleotide sequence ID" value="NM_001045635.1"/>
</dbReference>
<evidence type="ECO:0000256" key="3">
    <source>
        <dbReference type="ARBA" id="ARBA00006991"/>
    </source>
</evidence>
<dbReference type="GO" id="GO:0000981">
    <property type="term" value="F:DNA-binding transcription factor activity, RNA polymerase II-specific"/>
    <property type="evidence" value="ECO:0000318"/>
    <property type="project" value="GO_Central"/>
</dbReference>
<comment type="similarity">
    <text evidence="3">Belongs to the krueppel C2H2-type zinc-finger protein family.</text>
</comment>
<dbReference type="PaxDb" id="8364-ENSXETP00000006633"/>
<keyword evidence="5" id="KW-0677">Repeat</keyword>
<evidence type="ECO:0000256" key="6">
    <source>
        <dbReference type="ARBA" id="ARBA00022771"/>
    </source>
</evidence>
<evidence type="ECO:0000313" key="21">
    <source>
        <dbReference type="RefSeq" id="XP_012824003.1"/>
    </source>
</evidence>
<feature type="domain" description="C2H2-type" evidence="13">
    <location>
        <begin position="420"/>
        <end position="447"/>
    </location>
</feature>
<dbReference type="OrthoDB" id="427030at2759"/>
<evidence type="ECO:0000256" key="7">
    <source>
        <dbReference type="ARBA" id="ARBA00022833"/>
    </source>
</evidence>
<dbReference type="Ensembl" id="ENSXETT00000124623">
    <property type="protein sequence ID" value="ENSXETP00000118974"/>
    <property type="gene ID" value="ENSXETG00000027161"/>
</dbReference>
<sequence length="612" mass="69866">MNKKQITEKIFNHALEIICLLTGEECMVVKRNNEEVHSIFSNAPNPIVEQSIHSQDRNDNPLLIREKILELGCKIIQLLTGELFLKEWKYFEEHRNYYRDVITENHQPLNSMGYSNVTPENLQIKQEESSLLKKFKDSQNEIHEVSSQAHLNVNPADELDIKQEGENMMGDSRDCVVIPDDTDQAYLNVNPADDLDIKQEGENMMGESRDCVVIPDDTDQDSDVKEVDGQVAVSPVEGAWMEDDFRQCLYKENSLPSRTSHGRCDIAQGIFANSIKNIIKEQCLTDHDTFLAEGDIQIVQLNHGETEDSGSNSDHTNCLLNKHLNIDIHEASKKNDYYVNTDMGKRTTPCNLITSKTAKNEKPFICLDCGKHFACNTHLTNHMKIHSGERPYSCNECGKSFTRNAHLGRHQASHTGERPFSCSECDKSFTRSSYLIVHQRSHSGEKPFRCEECGKNFTSNTDLLKHQIIHKGDRPYVCGDCGKSYTHGYKFVIHQRTHTGERPFSCNECGKSFISRSNFAAHQKIHTGQGTYICNDCGKSYLSRFHLAIHQRTHTGERPYACSHCGKGFISRADLVRHEVIHRPQRPHVCNQCGKRFTQNTHLVRHQKIHRS</sequence>
<keyword evidence="6 12" id="KW-0863">Zinc-finger</keyword>
<evidence type="ECO:0000259" key="13">
    <source>
        <dbReference type="PROSITE" id="PS50157"/>
    </source>
</evidence>
<evidence type="ECO:0000256" key="2">
    <source>
        <dbReference type="ARBA" id="ARBA00004123"/>
    </source>
</evidence>
<feature type="domain" description="C2H2-type" evidence="13">
    <location>
        <begin position="504"/>
        <end position="531"/>
    </location>
</feature>
<dbReference type="GO" id="GO:0008270">
    <property type="term" value="F:zinc ion binding"/>
    <property type="evidence" value="ECO:0007669"/>
    <property type="project" value="UniProtKB-KW"/>
</dbReference>
<feature type="domain" description="C2H2-type" evidence="13">
    <location>
        <begin position="476"/>
        <end position="503"/>
    </location>
</feature>
<comment type="subcellular location">
    <subcellularLocation>
        <location evidence="2">Nucleus</location>
    </subcellularLocation>
</comment>
<dbReference type="OMA" id="NINIHEA"/>
<reference evidence="17" key="1">
    <citation type="journal article" date="2002" name="Dev. Dyn.">
        <title>Genetic and genomic tools for Xenopus research: The NIH Xenopus initiative.</title>
        <authorList>
            <person name="Klein S.L."/>
            <person name="Strausberg R.L."/>
            <person name="Wagner L."/>
            <person name="Pontius J."/>
            <person name="Clifton S.W."/>
            <person name="Richardson P."/>
        </authorList>
    </citation>
    <scope>NUCLEOTIDE SEQUENCE</scope>
</reference>
<dbReference type="RefSeq" id="XP_012824002.1">
    <property type="nucleotide sequence ID" value="XM_012968548.3"/>
</dbReference>
<reference evidence="18" key="5">
    <citation type="submission" date="2023-09" db="UniProtKB">
        <authorList>
            <consortium name="RefSeq"/>
        </authorList>
    </citation>
    <scope>IDENTIFICATION</scope>
    <source>
        <strain evidence="18 19">Nigerian</strain>
        <tissue evidence="18 19">Liver and blood</tissue>
    </source>
</reference>
<feature type="domain" description="C2H2-type" evidence="13">
    <location>
        <begin position="588"/>
        <end position="612"/>
    </location>
</feature>
<dbReference type="GeneTree" id="ENSGT00950000182890"/>
<dbReference type="PANTHER" id="PTHR24381">
    <property type="entry name" value="ZINC FINGER PROTEIN"/>
    <property type="match status" value="1"/>
</dbReference>